<dbReference type="EMBL" id="BPLQ01001561">
    <property type="protein sequence ID" value="GIX82985.1"/>
    <property type="molecule type" value="Genomic_DNA"/>
</dbReference>
<sequence>MFFQIADKRSGYCVGNSMWSSLNNIEFTTKPSVWTGLLGLEQSAKFLSQTVLVQNSTNTSISMSGMDKLYLPYVIFGKYFILSLKKKEEGYESLCSTTRDI</sequence>
<dbReference type="Proteomes" id="UP001054837">
    <property type="component" value="Unassembled WGS sequence"/>
</dbReference>
<comment type="caution">
    <text evidence="1">The sequence shown here is derived from an EMBL/GenBank/DDBJ whole genome shotgun (WGS) entry which is preliminary data.</text>
</comment>
<proteinExistence type="predicted"/>
<dbReference type="AlphaFoldDB" id="A0AAV4NGR7"/>
<gene>
    <name evidence="1" type="ORF">CDAR_185521</name>
</gene>
<evidence type="ECO:0000313" key="1">
    <source>
        <dbReference type="EMBL" id="GIX82985.1"/>
    </source>
</evidence>
<protein>
    <submittedName>
        <fullName evidence="1">Uncharacterized protein</fullName>
    </submittedName>
</protein>
<evidence type="ECO:0000313" key="2">
    <source>
        <dbReference type="Proteomes" id="UP001054837"/>
    </source>
</evidence>
<name>A0AAV4NGR7_9ARAC</name>
<reference evidence="1 2" key="1">
    <citation type="submission" date="2021-06" db="EMBL/GenBank/DDBJ databases">
        <title>Caerostris darwini draft genome.</title>
        <authorList>
            <person name="Kono N."/>
            <person name="Arakawa K."/>
        </authorList>
    </citation>
    <scope>NUCLEOTIDE SEQUENCE [LARGE SCALE GENOMIC DNA]</scope>
</reference>
<accession>A0AAV4NGR7</accession>
<organism evidence="1 2">
    <name type="scientific">Caerostris darwini</name>
    <dbReference type="NCBI Taxonomy" id="1538125"/>
    <lineage>
        <taxon>Eukaryota</taxon>
        <taxon>Metazoa</taxon>
        <taxon>Ecdysozoa</taxon>
        <taxon>Arthropoda</taxon>
        <taxon>Chelicerata</taxon>
        <taxon>Arachnida</taxon>
        <taxon>Araneae</taxon>
        <taxon>Araneomorphae</taxon>
        <taxon>Entelegynae</taxon>
        <taxon>Araneoidea</taxon>
        <taxon>Araneidae</taxon>
        <taxon>Caerostris</taxon>
    </lineage>
</organism>
<keyword evidence="2" id="KW-1185">Reference proteome</keyword>